<dbReference type="EMBL" id="CP022745">
    <property type="protein sequence ID" value="ASY45419.1"/>
    <property type="molecule type" value="Genomic_DNA"/>
</dbReference>
<proteinExistence type="inferred from homology"/>
<gene>
    <name evidence="3" type="ORF">CJD35_14000</name>
</gene>
<evidence type="ECO:0000256" key="1">
    <source>
        <dbReference type="ARBA" id="ARBA00008791"/>
    </source>
</evidence>
<dbReference type="KEGG" id="shyd:CJD35_14000"/>
<protein>
    <submittedName>
        <fullName evidence="3">Universal stress protein</fullName>
    </submittedName>
</protein>
<dbReference type="AlphaFoldDB" id="A0A249MWA2"/>
<sequence>MKTILLHIHEDSAQNSRMEVALDIARATGAHVRCLQVTPVIDYVSADMYGGSYVLPQDIDNIRIAEAKEKEKIEARIQREGVAWDWRHSDGDVVQCILSASRLVDAIIVTLPGPGRRGIGDPLPIVADLAISSRAPILAVPKGCKAFACQGRAMVAWDGSHEAAVALCAARPLLALASEVHVVTVEEKAKRDFPPIDASEYLSRHGIASEIHEWPRKGRTVEEALAAAAAELRVDWITMGAFGHSRLRETIFGGVTRYLLGEARVPLLLAH</sequence>
<comment type="similarity">
    <text evidence="1">Belongs to the universal stress protein A family.</text>
</comment>
<evidence type="ECO:0000313" key="3">
    <source>
        <dbReference type="EMBL" id="ASY45419.1"/>
    </source>
</evidence>
<dbReference type="Gene3D" id="3.40.50.12370">
    <property type="match status" value="1"/>
</dbReference>
<dbReference type="RefSeq" id="WP_017182351.1">
    <property type="nucleotide sequence ID" value="NZ_CP022745.1"/>
</dbReference>
<organism evidence="3 4">
    <name type="scientific">Sphingobium xenophagum</name>
    <dbReference type="NCBI Taxonomy" id="121428"/>
    <lineage>
        <taxon>Bacteria</taxon>
        <taxon>Pseudomonadati</taxon>
        <taxon>Pseudomonadota</taxon>
        <taxon>Alphaproteobacteria</taxon>
        <taxon>Sphingomonadales</taxon>
        <taxon>Sphingomonadaceae</taxon>
        <taxon>Sphingobium</taxon>
    </lineage>
</organism>
<feature type="domain" description="UspA" evidence="2">
    <location>
        <begin position="153"/>
        <end position="270"/>
    </location>
</feature>
<evidence type="ECO:0000313" key="4">
    <source>
        <dbReference type="Proteomes" id="UP000217141"/>
    </source>
</evidence>
<dbReference type="InterPro" id="IPR006016">
    <property type="entry name" value="UspA"/>
</dbReference>
<dbReference type="PANTHER" id="PTHR46268:SF15">
    <property type="entry name" value="UNIVERSAL STRESS PROTEIN HP_0031"/>
    <property type="match status" value="1"/>
</dbReference>
<dbReference type="CDD" id="cd00293">
    <property type="entry name" value="USP-like"/>
    <property type="match status" value="1"/>
</dbReference>
<reference evidence="3 4" key="1">
    <citation type="submission" date="2017-08" db="EMBL/GenBank/DDBJ databases">
        <title>Whole Genome Sequence of Sphingobium hydrophobicum C1: Insights into Adaption to the Electronic-waste Contaminated Sediment.</title>
        <authorList>
            <person name="Song D."/>
            <person name="Chen X."/>
            <person name="Xu M."/>
        </authorList>
    </citation>
    <scope>NUCLEOTIDE SEQUENCE [LARGE SCALE GENOMIC DNA]</scope>
    <source>
        <strain evidence="3 4">C1</strain>
    </source>
</reference>
<dbReference type="SUPFAM" id="SSF52402">
    <property type="entry name" value="Adenine nucleotide alpha hydrolases-like"/>
    <property type="match status" value="2"/>
</dbReference>
<dbReference type="PANTHER" id="PTHR46268">
    <property type="entry name" value="STRESS RESPONSE PROTEIN NHAX"/>
    <property type="match status" value="1"/>
</dbReference>
<name>A0A249MWA2_SPHXE</name>
<evidence type="ECO:0000259" key="2">
    <source>
        <dbReference type="Pfam" id="PF00582"/>
    </source>
</evidence>
<dbReference type="Pfam" id="PF00582">
    <property type="entry name" value="Usp"/>
    <property type="match status" value="1"/>
</dbReference>
<accession>A0A249MWA2</accession>
<dbReference type="Proteomes" id="UP000217141">
    <property type="component" value="Chromosome I"/>
</dbReference>